<evidence type="ECO:0000313" key="1">
    <source>
        <dbReference type="EMBL" id="PRC00682.1"/>
    </source>
</evidence>
<dbReference type="AlphaFoldDB" id="A0A2S9DLV8"/>
<accession>A0A2S9DLV8</accession>
<comment type="caution">
    <text evidence="1">The sequence shown here is derived from an EMBL/GenBank/DDBJ whole genome shotgun (WGS) entry which is preliminary data.</text>
</comment>
<evidence type="ECO:0000313" key="2">
    <source>
        <dbReference type="Proteomes" id="UP000239458"/>
    </source>
</evidence>
<proteinExistence type="predicted"/>
<dbReference type="EMBL" id="PCQE01000031">
    <property type="protein sequence ID" value="PRC00682.1"/>
    <property type="molecule type" value="Genomic_DNA"/>
</dbReference>
<sequence length="150" mass="17007">MMTDESKKGFWRWGFVLLFVGIAAVLIKQATEETPEPSKTTFLSDLIIVTARTHARNWKVDENTELVRMEATNSHTITVYYSLLNYDLDVAGFDLDATKSAVVKIFCDPKNFEEQSIFSLGGTYVYVFGSKNVKEIGRFEFNKHSCEGSL</sequence>
<reference evidence="1 2" key="1">
    <citation type="submission" date="2017-09" db="EMBL/GenBank/DDBJ databases">
        <title>Genomic, metabolic, and phenotypic characteristics of bacterial isolates from the natural microbiome of the model nematode Caenorhabditis elegans.</title>
        <authorList>
            <person name="Zimmermann J."/>
            <person name="Obeng N."/>
            <person name="Yang W."/>
            <person name="Obeng O."/>
            <person name="Kissoyan K."/>
            <person name="Pees B."/>
            <person name="Dirksen P."/>
            <person name="Hoppner M."/>
            <person name="Franke A."/>
            <person name="Rosenstiel P."/>
            <person name="Leippe M."/>
            <person name="Dierking K."/>
            <person name="Kaleta C."/>
            <person name="Schulenburg H."/>
        </authorList>
    </citation>
    <scope>NUCLEOTIDE SEQUENCE [LARGE SCALE GENOMIC DNA]</scope>
    <source>
        <strain evidence="1 2">MYb184</strain>
    </source>
</reference>
<name>A0A2S9DLV8_PSECE</name>
<protein>
    <submittedName>
        <fullName evidence="1">Uncharacterized protein</fullName>
    </submittedName>
</protein>
<gene>
    <name evidence="1" type="ORF">CQ006_17850</name>
</gene>
<dbReference type="Proteomes" id="UP000239458">
    <property type="component" value="Unassembled WGS sequence"/>
</dbReference>
<organism evidence="1 2">
    <name type="scientific">Pseudomonas cedrina</name>
    <dbReference type="NCBI Taxonomy" id="651740"/>
    <lineage>
        <taxon>Bacteria</taxon>
        <taxon>Pseudomonadati</taxon>
        <taxon>Pseudomonadota</taxon>
        <taxon>Gammaproteobacteria</taxon>
        <taxon>Pseudomonadales</taxon>
        <taxon>Pseudomonadaceae</taxon>
        <taxon>Pseudomonas</taxon>
    </lineage>
</organism>